<dbReference type="InterPro" id="IPR002933">
    <property type="entry name" value="Peptidase_M20"/>
</dbReference>
<evidence type="ECO:0000256" key="1">
    <source>
        <dbReference type="ARBA" id="ARBA00006247"/>
    </source>
</evidence>
<dbReference type="Gene3D" id="3.40.630.10">
    <property type="entry name" value="Zn peptidases"/>
    <property type="match status" value="1"/>
</dbReference>
<evidence type="ECO:0000256" key="5">
    <source>
        <dbReference type="ARBA" id="ARBA00022833"/>
    </source>
</evidence>
<evidence type="ECO:0000256" key="4">
    <source>
        <dbReference type="ARBA" id="ARBA00022801"/>
    </source>
</evidence>
<accession>A0AAU8DN11</accession>
<evidence type="ECO:0000259" key="6">
    <source>
        <dbReference type="Pfam" id="PF07687"/>
    </source>
</evidence>
<dbReference type="InterPro" id="IPR011650">
    <property type="entry name" value="Peptidase_M20_dimer"/>
</dbReference>
<evidence type="ECO:0000256" key="3">
    <source>
        <dbReference type="ARBA" id="ARBA00022723"/>
    </source>
</evidence>
<dbReference type="Gene3D" id="3.30.70.360">
    <property type="match status" value="1"/>
</dbReference>
<keyword evidence="4" id="KW-0378">Hydrolase</keyword>
<dbReference type="Gene3D" id="1.10.150.900">
    <property type="match status" value="1"/>
</dbReference>
<dbReference type="GO" id="GO:0008233">
    <property type="term" value="F:peptidase activity"/>
    <property type="evidence" value="ECO:0007669"/>
    <property type="project" value="UniProtKB-KW"/>
</dbReference>
<dbReference type="PANTHER" id="PTHR45962">
    <property type="entry name" value="N-FATTY-ACYL-AMINO ACID SYNTHASE/HYDROLASE PM20D1"/>
    <property type="match status" value="1"/>
</dbReference>
<proteinExistence type="inferred from homology"/>
<gene>
    <name evidence="7" type="ORF">ABLG96_17020</name>
</gene>
<dbReference type="EMBL" id="CP159218">
    <property type="protein sequence ID" value="XCG62900.1"/>
    <property type="molecule type" value="Genomic_DNA"/>
</dbReference>
<dbReference type="RefSeq" id="WP_353648515.1">
    <property type="nucleotide sequence ID" value="NZ_CP159218.1"/>
</dbReference>
<dbReference type="InterPro" id="IPR047177">
    <property type="entry name" value="Pept_M20A"/>
</dbReference>
<dbReference type="SUPFAM" id="SSF55031">
    <property type="entry name" value="Bacterial exopeptidase dimerisation domain"/>
    <property type="match status" value="1"/>
</dbReference>
<sequence>MSTAPSDSVLGHEDKAAVEALRAVVRIATVAHRDADVHDPEPFDDFVEELAGRFPLLHEACEITQHCGHALLLRWPGRGPAHQDATAGPVVLMAHSDVVPIDPDDDWQHPPFSADLADGFIWGRGTLDCKGSLIALCSAAERLLAEGFSPRRDIWFSFGCNEEIAGTAATSAIELLQARDVRPWFVLDEGGAVVDDGFPGMTGPIAMIGVAEKGLLDLELRAEAAGGHASTPTRGGATATLARAIVRLDEHPFPTNVPAATVAMLEVMATRLRAPLGRALALLTKRPRLLAAALQRAGAEPAAMTRTTTAITQLRGSRGANVIATTATATVNLRIMIGETVEGTIEQVRRIVRDNDVTLTALSSSEPSAVAPVDEAFELLGETLAAVMPDVVPAPYVVMAATDGRFFQQSFPRVYRFNPFRMSVDLRRTLHNVDERIGVADYLEGIRWYAALLGRL</sequence>
<dbReference type="GO" id="GO:0006508">
    <property type="term" value="P:proteolysis"/>
    <property type="evidence" value="ECO:0007669"/>
    <property type="project" value="UniProtKB-KW"/>
</dbReference>
<keyword evidence="3" id="KW-0479">Metal-binding</keyword>
<dbReference type="GO" id="GO:0046872">
    <property type="term" value="F:metal ion binding"/>
    <property type="evidence" value="ECO:0007669"/>
    <property type="project" value="UniProtKB-KW"/>
</dbReference>
<dbReference type="SUPFAM" id="SSF53187">
    <property type="entry name" value="Zn-dependent exopeptidases"/>
    <property type="match status" value="1"/>
</dbReference>
<name>A0AAU8DN11_9ACTN</name>
<dbReference type="InterPro" id="IPR036264">
    <property type="entry name" value="Bact_exopeptidase_dim_dom"/>
</dbReference>
<keyword evidence="5" id="KW-0862">Zinc</keyword>
<feature type="domain" description="Peptidase M20 dimerisation" evidence="6">
    <location>
        <begin position="210"/>
        <end position="355"/>
    </location>
</feature>
<dbReference type="AlphaFoldDB" id="A0AAU8DN11"/>
<organism evidence="7">
    <name type="scientific">Nakamurella sp. A5-74</name>
    <dbReference type="NCBI Taxonomy" id="3158264"/>
    <lineage>
        <taxon>Bacteria</taxon>
        <taxon>Bacillati</taxon>
        <taxon>Actinomycetota</taxon>
        <taxon>Actinomycetes</taxon>
        <taxon>Nakamurellales</taxon>
        <taxon>Nakamurellaceae</taxon>
        <taxon>Nakamurella</taxon>
    </lineage>
</organism>
<dbReference type="Pfam" id="PF01546">
    <property type="entry name" value="Peptidase_M20"/>
    <property type="match status" value="1"/>
</dbReference>
<reference evidence="7" key="1">
    <citation type="submission" date="2024-05" db="EMBL/GenBank/DDBJ databases">
        <authorList>
            <person name="Cai S.Y."/>
            <person name="Jin L.M."/>
            <person name="Li H.R."/>
        </authorList>
    </citation>
    <scope>NUCLEOTIDE SEQUENCE</scope>
    <source>
        <strain evidence="7">A5-74</strain>
    </source>
</reference>
<dbReference type="Pfam" id="PF07687">
    <property type="entry name" value="M20_dimer"/>
    <property type="match status" value="1"/>
</dbReference>
<dbReference type="PANTHER" id="PTHR45962:SF1">
    <property type="entry name" value="N-FATTY-ACYL-AMINO ACID SYNTHASE_HYDROLASE PM20D1"/>
    <property type="match status" value="1"/>
</dbReference>
<evidence type="ECO:0000313" key="7">
    <source>
        <dbReference type="EMBL" id="XCG62900.1"/>
    </source>
</evidence>
<keyword evidence="2" id="KW-0645">Protease</keyword>
<evidence type="ECO:0000256" key="2">
    <source>
        <dbReference type="ARBA" id="ARBA00022670"/>
    </source>
</evidence>
<protein>
    <submittedName>
        <fullName evidence="7">M20/M25/M40 family metallo-hydrolase</fullName>
    </submittedName>
</protein>
<comment type="similarity">
    <text evidence="1">Belongs to the peptidase M20A family.</text>
</comment>